<accession>A0ABT6IHR8</accession>
<keyword evidence="1" id="KW-0472">Membrane</keyword>
<organism evidence="2 3">
    <name type="scientific">Pseudomonas flavocrustae</name>
    <dbReference type="NCBI Taxonomy" id="2991719"/>
    <lineage>
        <taxon>Bacteria</taxon>
        <taxon>Pseudomonadati</taxon>
        <taxon>Pseudomonadota</taxon>
        <taxon>Gammaproteobacteria</taxon>
        <taxon>Pseudomonadales</taxon>
        <taxon>Pseudomonadaceae</taxon>
        <taxon>Pseudomonas</taxon>
    </lineage>
</organism>
<feature type="transmembrane region" description="Helical" evidence="1">
    <location>
        <begin position="35"/>
        <end position="53"/>
    </location>
</feature>
<dbReference type="EMBL" id="JAPDIQ010000004">
    <property type="protein sequence ID" value="MDH4763395.1"/>
    <property type="molecule type" value="Genomic_DNA"/>
</dbReference>
<protein>
    <submittedName>
        <fullName evidence="2">YebY family protein</fullName>
    </submittedName>
</protein>
<evidence type="ECO:0000313" key="3">
    <source>
        <dbReference type="Proteomes" id="UP001157461"/>
    </source>
</evidence>
<keyword evidence="3" id="KW-1185">Reference proteome</keyword>
<evidence type="ECO:0000313" key="2">
    <source>
        <dbReference type="EMBL" id="MDH4763395.1"/>
    </source>
</evidence>
<dbReference type="Pfam" id="PF10709">
    <property type="entry name" value="DUF2511"/>
    <property type="match status" value="1"/>
</dbReference>
<keyword evidence="1" id="KW-1133">Transmembrane helix</keyword>
<dbReference type="InterPro" id="IPR019648">
    <property type="entry name" value="YebY"/>
</dbReference>
<name>A0ABT6IHR8_9PSED</name>
<evidence type="ECO:0000256" key="1">
    <source>
        <dbReference type="SAM" id="Phobius"/>
    </source>
</evidence>
<dbReference type="RefSeq" id="WP_280307909.1">
    <property type="nucleotide sequence ID" value="NZ_JAPDIQ010000004.1"/>
</dbReference>
<gene>
    <name evidence="2" type="ORF">OMP44_10850</name>
</gene>
<sequence>MALTTCKECGHQVAMTAKVCPGCGVKDPGVRFKHYVVGLIVVIAIGWVAIKLLGGKPAPHGVIVTAEEYGKDWPFTVPSAELDCEPPAYTVVRVNGVTYAVNGSARTRAAEKGWRDLAEIWRQSPESVGTGKTWYVPASGLVQRALTMCPKP</sequence>
<reference evidence="2 3" key="1">
    <citation type="submission" date="2022-10" db="EMBL/GenBank/DDBJ databases">
        <title>A novel Pseudomonas species, isolated from Passiflora incarnata leaves.</title>
        <authorList>
            <person name="Cueva-Yesquen L.G."/>
            <person name="Fantinatti-Garboggini F."/>
        </authorList>
    </citation>
    <scope>NUCLEOTIDE SEQUENCE [LARGE SCALE GENOMIC DNA]</scope>
    <source>
        <strain evidence="2 3">CBMAI 2609</strain>
    </source>
</reference>
<keyword evidence="1" id="KW-0812">Transmembrane</keyword>
<proteinExistence type="predicted"/>
<dbReference type="Proteomes" id="UP001157461">
    <property type="component" value="Unassembled WGS sequence"/>
</dbReference>
<comment type="caution">
    <text evidence="2">The sequence shown here is derived from an EMBL/GenBank/DDBJ whole genome shotgun (WGS) entry which is preliminary data.</text>
</comment>